<comment type="caution">
    <text evidence="1">The sequence shown here is derived from an EMBL/GenBank/DDBJ whole genome shotgun (WGS) entry which is preliminary data.</text>
</comment>
<proteinExistence type="predicted"/>
<accession>A0A263D7P4</accession>
<dbReference type="CDD" id="cd07821">
    <property type="entry name" value="PYR_PYL_RCAR_like"/>
    <property type="match status" value="1"/>
</dbReference>
<dbReference type="InParanoid" id="A0A263D7P4"/>
<name>A0A263D7P4_9PSEU</name>
<organism evidence="1 2">
    <name type="scientific">Amycolatopsis antarctica</name>
    <dbReference type="NCBI Taxonomy" id="1854586"/>
    <lineage>
        <taxon>Bacteria</taxon>
        <taxon>Bacillati</taxon>
        <taxon>Actinomycetota</taxon>
        <taxon>Actinomycetes</taxon>
        <taxon>Pseudonocardiales</taxon>
        <taxon>Pseudonocardiaceae</taxon>
        <taxon>Amycolatopsis</taxon>
    </lineage>
</organism>
<evidence type="ECO:0000313" key="1">
    <source>
        <dbReference type="EMBL" id="OZM74453.1"/>
    </source>
</evidence>
<dbReference type="AlphaFoldDB" id="A0A263D7P4"/>
<dbReference type="Proteomes" id="UP000242444">
    <property type="component" value="Unassembled WGS sequence"/>
</dbReference>
<dbReference type="InterPro" id="IPR019587">
    <property type="entry name" value="Polyketide_cyclase/dehydratase"/>
</dbReference>
<sequence length="170" mass="18707">MTHWYPLAESDDDFLRTAGLRFAHTIGIDAPPEVVWRVLAADDALTSWARGITGTHWTSPRPFGVGTTRTVTVGHGVAALRERFYRWDENERMTFTVDAANRAGLRRFAEDLVLTVHSGGTLLTWTFAVETASWSAPAAALLRPFAHRTTAAWARGVARRVSARSGGACR</sequence>
<dbReference type="EMBL" id="NKYE01000002">
    <property type="protein sequence ID" value="OZM74453.1"/>
    <property type="molecule type" value="Genomic_DNA"/>
</dbReference>
<protein>
    <submittedName>
        <fullName evidence="1">MxaD family protein</fullName>
    </submittedName>
</protein>
<keyword evidence="2" id="KW-1185">Reference proteome</keyword>
<dbReference type="RefSeq" id="WP_094861351.1">
    <property type="nucleotide sequence ID" value="NZ_NKYE01000002.1"/>
</dbReference>
<gene>
    <name evidence="1" type="ORF">CFN78_04870</name>
</gene>
<dbReference type="InterPro" id="IPR023393">
    <property type="entry name" value="START-like_dom_sf"/>
</dbReference>
<dbReference type="Gene3D" id="3.30.530.20">
    <property type="match status" value="1"/>
</dbReference>
<dbReference type="OrthoDB" id="581838at2"/>
<reference evidence="1 2" key="1">
    <citation type="submission" date="2017-07" db="EMBL/GenBank/DDBJ databases">
        <title>Amycolatopsis antarcticus sp. nov., isolated from the surface of an Antarcticus brown macroalga.</title>
        <authorList>
            <person name="Wang J."/>
            <person name="Leiva S."/>
            <person name="Huang J."/>
            <person name="Huang Y."/>
        </authorList>
    </citation>
    <scope>NUCLEOTIDE SEQUENCE [LARGE SCALE GENOMIC DNA]</scope>
    <source>
        <strain evidence="1 2">AU-G6</strain>
    </source>
</reference>
<evidence type="ECO:0000313" key="2">
    <source>
        <dbReference type="Proteomes" id="UP000242444"/>
    </source>
</evidence>
<dbReference type="Pfam" id="PF10604">
    <property type="entry name" value="Polyketide_cyc2"/>
    <property type="match status" value="1"/>
</dbReference>
<dbReference type="SUPFAM" id="SSF55961">
    <property type="entry name" value="Bet v1-like"/>
    <property type="match status" value="1"/>
</dbReference>